<dbReference type="InterPro" id="IPR011009">
    <property type="entry name" value="Kinase-like_dom_sf"/>
</dbReference>
<dbReference type="SUPFAM" id="SSF56112">
    <property type="entry name" value="Protein kinase-like (PK-like)"/>
    <property type="match status" value="1"/>
</dbReference>
<dbReference type="PANTHER" id="PTHR27001:SF931">
    <property type="entry name" value="OS11G0664100 PROTEIN"/>
    <property type="match status" value="1"/>
</dbReference>
<accession>A0ABD3PNJ9</accession>
<dbReference type="GO" id="GO:0005524">
    <property type="term" value="F:ATP binding"/>
    <property type="evidence" value="ECO:0007669"/>
    <property type="project" value="UniProtKB-KW"/>
</dbReference>
<feature type="transmembrane region" description="Helical" evidence="3">
    <location>
        <begin position="21"/>
        <end position="39"/>
    </location>
</feature>
<dbReference type="Proteomes" id="UP001516023">
    <property type="component" value="Unassembled WGS sequence"/>
</dbReference>
<dbReference type="Pfam" id="PF00069">
    <property type="entry name" value="Pkinase"/>
    <property type="match status" value="1"/>
</dbReference>
<evidence type="ECO:0000259" key="4">
    <source>
        <dbReference type="PROSITE" id="PS50011"/>
    </source>
</evidence>
<dbReference type="EMBL" id="JABMIG020000142">
    <property type="protein sequence ID" value="KAL3789348.1"/>
    <property type="molecule type" value="Genomic_DNA"/>
</dbReference>
<protein>
    <recommendedName>
        <fullName evidence="4">Protein kinase domain-containing protein</fullName>
    </recommendedName>
</protein>
<dbReference type="AlphaFoldDB" id="A0ABD3PNJ9"/>
<dbReference type="PROSITE" id="PS50011">
    <property type="entry name" value="PROTEIN_KINASE_DOM"/>
    <property type="match status" value="1"/>
</dbReference>
<evidence type="ECO:0000256" key="1">
    <source>
        <dbReference type="ARBA" id="ARBA00022741"/>
    </source>
</evidence>
<evidence type="ECO:0000313" key="5">
    <source>
        <dbReference type="EMBL" id="KAL3789348.1"/>
    </source>
</evidence>
<gene>
    <name evidence="5" type="ORF">HJC23_006502</name>
</gene>
<comment type="caution">
    <text evidence="5">The sequence shown here is derived from an EMBL/GenBank/DDBJ whole genome shotgun (WGS) entry which is preliminary data.</text>
</comment>
<evidence type="ECO:0000256" key="2">
    <source>
        <dbReference type="ARBA" id="ARBA00022840"/>
    </source>
</evidence>
<keyword evidence="3" id="KW-0472">Membrane</keyword>
<reference evidence="5 6" key="1">
    <citation type="journal article" date="2020" name="G3 (Bethesda)">
        <title>Improved Reference Genome for Cyclotella cryptica CCMP332, a Model for Cell Wall Morphogenesis, Salinity Adaptation, and Lipid Production in Diatoms (Bacillariophyta).</title>
        <authorList>
            <person name="Roberts W.R."/>
            <person name="Downey K.M."/>
            <person name="Ruck E.C."/>
            <person name="Traller J.C."/>
            <person name="Alverson A.J."/>
        </authorList>
    </citation>
    <scope>NUCLEOTIDE SEQUENCE [LARGE SCALE GENOMIC DNA]</scope>
    <source>
        <strain evidence="5 6">CCMP332</strain>
    </source>
</reference>
<name>A0ABD3PNJ9_9STRA</name>
<organism evidence="5 6">
    <name type="scientific">Cyclotella cryptica</name>
    <dbReference type="NCBI Taxonomy" id="29204"/>
    <lineage>
        <taxon>Eukaryota</taxon>
        <taxon>Sar</taxon>
        <taxon>Stramenopiles</taxon>
        <taxon>Ochrophyta</taxon>
        <taxon>Bacillariophyta</taxon>
        <taxon>Coscinodiscophyceae</taxon>
        <taxon>Thalassiosirophycidae</taxon>
        <taxon>Stephanodiscales</taxon>
        <taxon>Stephanodiscaceae</taxon>
        <taxon>Cyclotella</taxon>
    </lineage>
</organism>
<evidence type="ECO:0000256" key="3">
    <source>
        <dbReference type="SAM" id="Phobius"/>
    </source>
</evidence>
<evidence type="ECO:0000313" key="6">
    <source>
        <dbReference type="Proteomes" id="UP001516023"/>
    </source>
</evidence>
<dbReference type="Gene3D" id="1.10.510.10">
    <property type="entry name" value="Transferase(Phosphotransferase) domain 1"/>
    <property type="match status" value="1"/>
</dbReference>
<proteinExistence type="predicted"/>
<feature type="domain" description="Protein kinase" evidence="4">
    <location>
        <begin position="148"/>
        <end position="432"/>
    </location>
</feature>
<keyword evidence="3" id="KW-1133">Transmembrane helix</keyword>
<keyword evidence="1" id="KW-0547">Nucleotide-binding</keyword>
<keyword evidence="2" id="KW-0067">ATP-binding</keyword>
<keyword evidence="3" id="KW-0812">Transmembrane</keyword>
<keyword evidence="6" id="KW-1185">Reference proteome</keyword>
<sequence>MNDRFGLQPQPQPQPRKAKPRILWLLAGPLVGGILTHWWDLILLDKYYSLDTLFNSHVVDGDFIYFAEVAPKLRRHKRIVGLDEDDSSWSDGIDVWFPKPDEDDNERYQRHRSEDDGECISMHSWQESSFPSCNLIHEMDFFSKYRPGGDVTHVTHGGFNELYRYKDRYINSTGSIASISLAVKILKYEKDYTAHKFGVVRQDAVTLERLSKSPYIYNLYGYCGFALVVPFVTGGNLNDKLYDWRHGDIEISSRERLQYAVDMARGLRDLHDIDGDGVPSATHGDLKEHQYLFGEDGRLQLGDFNKGQFLSKSSTTGKPCTYKPPSTTYNDKVFRSPEEYMNIQQTAATDIFAFGSLMYYLLTRQRVWEGMTSSKYRDKVRKLIIEGKRPEIKDTILKSQDPVDVALKKAYEMCSAYDPEKRVSAKEVAEFLEGVWKQLY</sequence>
<dbReference type="PANTHER" id="PTHR27001">
    <property type="entry name" value="OS01G0253100 PROTEIN"/>
    <property type="match status" value="1"/>
</dbReference>
<dbReference type="InterPro" id="IPR000719">
    <property type="entry name" value="Prot_kinase_dom"/>
</dbReference>